<feature type="transmembrane region" description="Helical" evidence="2">
    <location>
        <begin position="109"/>
        <end position="127"/>
    </location>
</feature>
<proteinExistence type="predicted"/>
<gene>
    <name evidence="3" type="ORF">FB388_6015</name>
</gene>
<sequence length="221" mass="23133">MWLHVVSSVGWMALALTLLALLALATTEPGSAPSATAMAHFLDTVLLAPLANTSASTGLVLSLGTAWGLVHQRWVLTKFAITLVQLYAGIFLLSRALDDAATAAEAAPAMVGGTLAMAGALGFQAWLSVTKPWPRTRWARHRRTGRPVRLPTAPPALFAFAVLAPLVDIAVGTFVGFPTPVLSLLSVVAAAVMRQRSLRAPEASGRVQTSPTVPAIGETRP</sequence>
<feature type="transmembrane region" description="Helical" evidence="2">
    <location>
        <begin position="45"/>
        <end position="67"/>
    </location>
</feature>
<dbReference type="Proteomes" id="UP000319818">
    <property type="component" value="Unassembled WGS sequence"/>
</dbReference>
<evidence type="ECO:0000313" key="4">
    <source>
        <dbReference type="Proteomes" id="UP000319818"/>
    </source>
</evidence>
<name>A0A543FY50_9PSEU</name>
<comment type="caution">
    <text evidence="3">The sequence shown here is derived from an EMBL/GenBank/DDBJ whole genome shotgun (WGS) entry which is preliminary data.</text>
</comment>
<keyword evidence="2" id="KW-1133">Transmembrane helix</keyword>
<feature type="region of interest" description="Disordered" evidence="1">
    <location>
        <begin position="200"/>
        <end position="221"/>
    </location>
</feature>
<evidence type="ECO:0000256" key="2">
    <source>
        <dbReference type="SAM" id="Phobius"/>
    </source>
</evidence>
<keyword evidence="2" id="KW-0472">Membrane</keyword>
<accession>A0A543FY50</accession>
<evidence type="ECO:0000313" key="3">
    <source>
        <dbReference type="EMBL" id="TQM38771.1"/>
    </source>
</evidence>
<dbReference type="AlphaFoldDB" id="A0A543FY50"/>
<reference evidence="3 4" key="1">
    <citation type="submission" date="2019-06" db="EMBL/GenBank/DDBJ databases">
        <title>Sequencing the genomes of 1000 actinobacteria strains.</title>
        <authorList>
            <person name="Klenk H.-P."/>
        </authorList>
    </citation>
    <scope>NUCLEOTIDE SEQUENCE [LARGE SCALE GENOMIC DNA]</scope>
    <source>
        <strain evidence="3 4">DSM 45511</strain>
    </source>
</reference>
<dbReference type="EMBL" id="VFPH01000002">
    <property type="protein sequence ID" value="TQM38771.1"/>
    <property type="molecule type" value="Genomic_DNA"/>
</dbReference>
<keyword evidence="4" id="KW-1185">Reference proteome</keyword>
<evidence type="ECO:0000256" key="1">
    <source>
        <dbReference type="SAM" id="MobiDB-lite"/>
    </source>
</evidence>
<feature type="transmembrane region" description="Helical" evidence="2">
    <location>
        <begin position="79"/>
        <end position="97"/>
    </location>
</feature>
<feature type="transmembrane region" description="Helical" evidence="2">
    <location>
        <begin position="173"/>
        <end position="193"/>
    </location>
</feature>
<protein>
    <submittedName>
        <fullName evidence="3">Uncharacterized protein</fullName>
    </submittedName>
</protein>
<feature type="transmembrane region" description="Helical" evidence="2">
    <location>
        <begin position="148"/>
        <end position="167"/>
    </location>
</feature>
<organism evidence="3 4">
    <name type="scientific">Pseudonocardia cypriaca</name>
    <dbReference type="NCBI Taxonomy" id="882449"/>
    <lineage>
        <taxon>Bacteria</taxon>
        <taxon>Bacillati</taxon>
        <taxon>Actinomycetota</taxon>
        <taxon>Actinomycetes</taxon>
        <taxon>Pseudonocardiales</taxon>
        <taxon>Pseudonocardiaceae</taxon>
        <taxon>Pseudonocardia</taxon>
    </lineage>
</organism>
<keyword evidence="2" id="KW-0812">Transmembrane</keyword>